<dbReference type="AlphaFoldDB" id="A6DTS4"/>
<dbReference type="NCBIfam" id="NF006667">
    <property type="entry name" value="PRK09212.1"/>
    <property type="match status" value="1"/>
</dbReference>
<sequence length="325" mass="35706">MPITEFRQALNQALEEEMIRDEKVYIMGEEVAEYNGAYKVTKGLLDKFGEKRVRDTPITEAGFTGLGIGSAMMGLRPVIEYMSWNFSLVAIDQIISNAAKMYYMTGGQFSVPIVMRGASGAAAQVSCQHSHNLESFYAHIPGLIVMAPSTPYDAKGLLKAAIRNDNPVIFLENEMLYGNMGEVPEEEYLIEIGKGDIKREGTDVTICAHLRQVGFALEAADILAKEGISAEVVDPRTIKPLDIDLIANSVRKTKRLVVAEEGHKFCGFGSEVSSLIHEMCFDDLDHPVIRVSQGENPLPYAKNIEAASLPDVQDIVAAAKKSLYK</sequence>
<dbReference type="FunFam" id="3.40.50.920:FF:000001">
    <property type="entry name" value="Pyruvate dehydrogenase E1 beta subunit"/>
    <property type="match status" value="1"/>
</dbReference>
<dbReference type="SUPFAM" id="SSF52922">
    <property type="entry name" value="TK C-terminal domain-like"/>
    <property type="match status" value="1"/>
</dbReference>
<dbReference type="EMBL" id="ABCK01000041">
    <property type="protein sequence ID" value="EDM24945.1"/>
    <property type="molecule type" value="Genomic_DNA"/>
</dbReference>
<dbReference type="eggNOG" id="COG0022">
    <property type="taxonomic scope" value="Bacteria"/>
</dbReference>
<dbReference type="GO" id="GO:0016491">
    <property type="term" value="F:oxidoreductase activity"/>
    <property type="evidence" value="ECO:0007669"/>
    <property type="project" value="UniProtKB-KW"/>
</dbReference>
<proteinExistence type="predicted"/>
<dbReference type="Pfam" id="PF02780">
    <property type="entry name" value="Transketolase_C"/>
    <property type="match status" value="1"/>
</dbReference>
<name>A6DTS4_9BACT</name>
<dbReference type="CDD" id="cd07036">
    <property type="entry name" value="TPP_PYR_E1-PDHc-beta_like"/>
    <property type="match status" value="1"/>
</dbReference>
<evidence type="ECO:0000256" key="3">
    <source>
        <dbReference type="ARBA" id="ARBA00023052"/>
    </source>
</evidence>
<dbReference type="InterPro" id="IPR005475">
    <property type="entry name" value="Transketolase-like_Pyr-bd"/>
</dbReference>
<keyword evidence="2" id="KW-0560">Oxidoreductase</keyword>
<dbReference type="OrthoDB" id="9769337at2"/>
<keyword evidence="6" id="KW-1185">Reference proteome</keyword>
<keyword evidence="5" id="KW-0670">Pyruvate</keyword>
<evidence type="ECO:0000313" key="5">
    <source>
        <dbReference type="EMBL" id="EDM24945.1"/>
    </source>
</evidence>
<dbReference type="NCBIfam" id="NF008854">
    <property type="entry name" value="PRK11892.1"/>
    <property type="match status" value="1"/>
</dbReference>
<dbReference type="FunFam" id="3.40.50.970:FF:000001">
    <property type="entry name" value="Pyruvate dehydrogenase E1 beta subunit"/>
    <property type="match status" value="1"/>
</dbReference>
<organism evidence="5 6">
    <name type="scientific">Lentisphaera araneosa HTCC2155</name>
    <dbReference type="NCBI Taxonomy" id="313628"/>
    <lineage>
        <taxon>Bacteria</taxon>
        <taxon>Pseudomonadati</taxon>
        <taxon>Lentisphaerota</taxon>
        <taxon>Lentisphaeria</taxon>
        <taxon>Lentisphaerales</taxon>
        <taxon>Lentisphaeraceae</taxon>
        <taxon>Lentisphaera</taxon>
    </lineage>
</organism>
<dbReference type="RefSeq" id="WP_007281221.1">
    <property type="nucleotide sequence ID" value="NZ_ABCK01000041.1"/>
</dbReference>
<dbReference type="InterPro" id="IPR009014">
    <property type="entry name" value="Transketo_C/PFOR_II"/>
</dbReference>
<dbReference type="PANTHER" id="PTHR43257">
    <property type="entry name" value="PYRUVATE DEHYDROGENASE E1 COMPONENT BETA SUBUNIT"/>
    <property type="match status" value="1"/>
</dbReference>
<gene>
    <name evidence="5" type="ORF">LNTAR_02969</name>
</gene>
<feature type="domain" description="Transketolase-like pyrimidine-binding" evidence="4">
    <location>
        <begin position="4"/>
        <end position="179"/>
    </location>
</feature>
<comment type="cofactor">
    <cofactor evidence="1">
        <name>thiamine diphosphate</name>
        <dbReference type="ChEBI" id="CHEBI:58937"/>
    </cofactor>
</comment>
<dbReference type="InterPro" id="IPR029061">
    <property type="entry name" value="THDP-binding"/>
</dbReference>
<reference evidence="5 6" key="1">
    <citation type="journal article" date="2010" name="J. Bacteriol.">
        <title>Genome sequence of Lentisphaera araneosa HTCC2155T, the type species of the order Lentisphaerales in the phylum Lentisphaerae.</title>
        <authorList>
            <person name="Thrash J.C."/>
            <person name="Cho J.C."/>
            <person name="Vergin K.L."/>
            <person name="Morris R.M."/>
            <person name="Giovannoni S.J."/>
        </authorList>
    </citation>
    <scope>NUCLEOTIDE SEQUENCE [LARGE SCALE GENOMIC DNA]</scope>
    <source>
        <strain evidence="5 6">HTCC2155</strain>
    </source>
</reference>
<dbReference type="SMART" id="SM00861">
    <property type="entry name" value="Transket_pyr"/>
    <property type="match status" value="1"/>
</dbReference>
<dbReference type="InterPro" id="IPR033248">
    <property type="entry name" value="Transketolase_C"/>
</dbReference>
<dbReference type="PANTHER" id="PTHR43257:SF2">
    <property type="entry name" value="PYRUVATE DEHYDROGENASE E1 COMPONENT SUBUNIT BETA"/>
    <property type="match status" value="1"/>
</dbReference>
<keyword evidence="3" id="KW-0786">Thiamine pyrophosphate</keyword>
<protein>
    <submittedName>
        <fullName evidence="5">Pyruvate dehydrogenase, E1 component, beta subunit</fullName>
    </submittedName>
</protein>
<evidence type="ECO:0000256" key="1">
    <source>
        <dbReference type="ARBA" id="ARBA00001964"/>
    </source>
</evidence>
<evidence type="ECO:0000256" key="2">
    <source>
        <dbReference type="ARBA" id="ARBA00023002"/>
    </source>
</evidence>
<dbReference type="SUPFAM" id="SSF52518">
    <property type="entry name" value="Thiamin diphosphate-binding fold (THDP-binding)"/>
    <property type="match status" value="1"/>
</dbReference>
<dbReference type="Pfam" id="PF02779">
    <property type="entry name" value="Transket_pyr"/>
    <property type="match status" value="1"/>
</dbReference>
<dbReference type="STRING" id="313628.LNTAR_02969"/>
<dbReference type="Gene3D" id="3.40.50.920">
    <property type="match status" value="1"/>
</dbReference>
<accession>A6DTS4</accession>
<comment type="caution">
    <text evidence="5">The sequence shown here is derived from an EMBL/GenBank/DDBJ whole genome shotgun (WGS) entry which is preliminary data.</text>
</comment>
<evidence type="ECO:0000259" key="4">
    <source>
        <dbReference type="SMART" id="SM00861"/>
    </source>
</evidence>
<dbReference type="Gene3D" id="3.40.50.970">
    <property type="match status" value="1"/>
</dbReference>
<dbReference type="Proteomes" id="UP000004947">
    <property type="component" value="Unassembled WGS sequence"/>
</dbReference>
<evidence type="ECO:0000313" key="6">
    <source>
        <dbReference type="Proteomes" id="UP000004947"/>
    </source>
</evidence>